<proteinExistence type="predicted"/>
<dbReference type="Proteomes" id="UP000068382">
    <property type="component" value="Unassembled WGS sequence"/>
</dbReference>
<dbReference type="PANTHER" id="PTHR36455">
    <property type="match status" value="1"/>
</dbReference>
<dbReference type="InterPro" id="IPR008878">
    <property type="entry name" value="Transposase_IS66_Orf2"/>
</dbReference>
<dbReference type="PANTHER" id="PTHR36455:SF1">
    <property type="entry name" value="BLR8292 PROTEIN"/>
    <property type="match status" value="1"/>
</dbReference>
<protein>
    <submittedName>
        <fullName evidence="1">IS66 Orf2 like protein</fullName>
    </submittedName>
</protein>
<organism evidence="1 2">
    <name type="scientific">Tritonibacter horizontis</name>
    <dbReference type="NCBI Taxonomy" id="1768241"/>
    <lineage>
        <taxon>Bacteria</taxon>
        <taxon>Pseudomonadati</taxon>
        <taxon>Pseudomonadota</taxon>
        <taxon>Alphaproteobacteria</taxon>
        <taxon>Rhodobacterales</taxon>
        <taxon>Paracoccaceae</taxon>
        <taxon>Tritonibacter</taxon>
    </lineage>
</organism>
<accession>A0A132BZA9</accession>
<dbReference type="Pfam" id="PF05717">
    <property type="entry name" value="TnpB_IS66"/>
    <property type="match status" value="1"/>
</dbReference>
<gene>
    <name evidence="1" type="ORF">TRIHO_20060</name>
</gene>
<dbReference type="AlphaFoldDB" id="A0A132BZA9"/>
<sequence>MLMPSQGVRILVATKPVDFRKGHDGLAALVQSTLAEDPFTGTVFVFRSKRADRLKILFWDGSGLVMAYKRLEESSFTWPAVRDGAMTLNRAQFEALFAGLDWRRVRSLEVRRPAVAE</sequence>
<evidence type="ECO:0000313" key="1">
    <source>
        <dbReference type="EMBL" id="KUP93100.1"/>
    </source>
</evidence>
<dbReference type="EMBL" id="LPUY01000060">
    <property type="protein sequence ID" value="KUP93100.1"/>
    <property type="molecule type" value="Genomic_DNA"/>
</dbReference>
<keyword evidence="2" id="KW-1185">Reference proteome</keyword>
<evidence type="ECO:0000313" key="2">
    <source>
        <dbReference type="Proteomes" id="UP000068382"/>
    </source>
</evidence>
<dbReference type="NCBIfam" id="NF033819">
    <property type="entry name" value="IS66_TnpB"/>
    <property type="match status" value="1"/>
</dbReference>
<dbReference type="PATRIC" id="fig|1768241.3.peg.2109"/>
<comment type="caution">
    <text evidence="1">The sequence shown here is derived from an EMBL/GenBank/DDBJ whole genome shotgun (WGS) entry which is preliminary data.</text>
</comment>
<reference evidence="1 2" key="1">
    <citation type="submission" date="2015-12" db="EMBL/GenBank/DDBJ databases">
        <title>Genome sequence of the marine Rhodobacteraceae strain O3.65, Candidatus Tritonibacter horizontis.</title>
        <authorList>
            <person name="Poehlein A."/>
            <person name="Giebel H.A."/>
            <person name="Voget S."/>
            <person name="Brinkhoff T."/>
        </authorList>
    </citation>
    <scope>NUCLEOTIDE SEQUENCE [LARGE SCALE GENOMIC DNA]</scope>
    <source>
        <strain evidence="1 2">O3.65</strain>
    </source>
</reference>
<dbReference type="OrthoDB" id="9801450at2"/>
<name>A0A132BZA9_9RHOB</name>
<dbReference type="RefSeq" id="WP_068242687.1">
    <property type="nucleotide sequence ID" value="NZ_LPUY01000060.1"/>
</dbReference>